<feature type="signal peptide" evidence="1">
    <location>
        <begin position="1"/>
        <end position="26"/>
    </location>
</feature>
<proteinExistence type="predicted"/>
<evidence type="ECO:0008006" key="4">
    <source>
        <dbReference type="Google" id="ProtNLM"/>
    </source>
</evidence>
<keyword evidence="3" id="KW-1185">Reference proteome</keyword>
<gene>
    <name evidence="2" type="ORF">GCM10011588_52470</name>
</gene>
<evidence type="ECO:0000313" key="3">
    <source>
        <dbReference type="Proteomes" id="UP000638263"/>
    </source>
</evidence>
<evidence type="ECO:0000313" key="2">
    <source>
        <dbReference type="EMBL" id="GGL31218.1"/>
    </source>
</evidence>
<feature type="chain" id="PRO_5037540624" description="ABC transporter substrate-binding protein" evidence="1">
    <location>
        <begin position="27"/>
        <end position="437"/>
    </location>
</feature>
<organism evidence="2 3">
    <name type="scientific">Nocardia jinanensis</name>
    <dbReference type="NCBI Taxonomy" id="382504"/>
    <lineage>
        <taxon>Bacteria</taxon>
        <taxon>Bacillati</taxon>
        <taxon>Actinomycetota</taxon>
        <taxon>Actinomycetes</taxon>
        <taxon>Mycobacteriales</taxon>
        <taxon>Nocardiaceae</taxon>
        <taxon>Nocardia</taxon>
    </lineage>
</organism>
<dbReference type="Proteomes" id="UP000638263">
    <property type="component" value="Unassembled WGS sequence"/>
</dbReference>
<dbReference type="RefSeq" id="WP_058856432.1">
    <property type="nucleotide sequence ID" value="NZ_BMMH01000013.1"/>
</dbReference>
<dbReference type="Gene3D" id="3.40.190.10">
    <property type="entry name" value="Periplasmic binding protein-like II"/>
    <property type="match status" value="1"/>
</dbReference>
<keyword evidence="1" id="KW-0732">Signal</keyword>
<comment type="caution">
    <text evidence="2">The sequence shown here is derived from an EMBL/GenBank/DDBJ whole genome shotgun (WGS) entry which is preliminary data.</text>
</comment>
<sequence>MKKLLRGRLGALLAAAVTVSMLTACASGLDSPGSGAAPFVPPAAAAAPGETIPEATVKAGFSPYGDELLGIAGVTRGYFDQVGISIDPAPHGAQTDLIGSLTPLINQQIEVGSGYLSAIPPQLDNVDDVVGFGISDVFYGYRILAPAGKYKTLDQIMKSGHSYEEAVSIVLDQVKGHDVILRQGVAPTFYNLITGTAGGSMTDWNVQYLGNPDIVRAAQSGQADFVSPTGAVEIVRLQMDGWEPLIDLRQVIDNMPAADTVSLRSTFSGYLTTTGYAEKNWDTLLRFTSVVYRLIDDMKADPVGTAKDFVDYVNSYTGSALTAEELAATFDGLYALRDFESAATFYDNGDDTFNFQKVAGAQIAELAAQKVIGEGHRADQFSIAGHIYHALADYRAKADTALAAAPDSELTRAAKAQYDARNYLDAYRMAAAANDAS</sequence>
<dbReference type="EMBL" id="BMMH01000013">
    <property type="protein sequence ID" value="GGL31218.1"/>
    <property type="molecule type" value="Genomic_DNA"/>
</dbReference>
<dbReference type="AlphaFoldDB" id="A0A917VWD1"/>
<protein>
    <recommendedName>
        <fullName evidence="4">ABC transporter substrate-binding protein</fullName>
    </recommendedName>
</protein>
<evidence type="ECO:0000256" key="1">
    <source>
        <dbReference type="SAM" id="SignalP"/>
    </source>
</evidence>
<accession>A0A917VWD1</accession>
<reference evidence="2" key="1">
    <citation type="journal article" date="2014" name="Int. J. Syst. Evol. Microbiol.">
        <title>Complete genome sequence of Corynebacterium casei LMG S-19264T (=DSM 44701T), isolated from a smear-ripened cheese.</title>
        <authorList>
            <consortium name="US DOE Joint Genome Institute (JGI-PGF)"/>
            <person name="Walter F."/>
            <person name="Albersmeier A."/>
            <person name="Kalinowski J."/>
            <person name="Ruckert C."/>
        </authorList>
    </citation>
    <scope>NUCLEOTIDE SEQUENCE</scope>
    <source>
        <strain evidence="2">CGMCC 4.3508</strain>
    </source>
</reference>
<dbReference type="PROSITE" id="PS51257">
    <property type="entry name" value="PROKAR_LIPOPROTEIN"/>
    <property type="match status" value="1"/>
</dbReference>
<name>A0A917VWD1_9NOCA</name>
<reference evidence="2" key="2">
    <citation type="submission" date="2020-09" db="EMBL/GenBank/DDBJ databases">
        <authorList>
            <person name="Sun Q."/>
            <person name="Zhou Y."/>
        </authorList>
    </citation>
    <scope>NUCLEOTIDE SEQUENCE</scope>
    <source>
        <strain evidence="2">CGMCC 4.3508</strain>
    </source>
</reference>